<feature type="domain" description="TonB C-terminal" evidence="10">
    <location>
        <begin position="1"/>
        <end position="88"/>
    </location>
</feature>
<evidence type="ECO:0000256" key="5">
    <source>
        <dbReference type="ARBA" id="ARBA00022519"/>
    </source>
</evidence>
<keyword evidence="12" id="KW-1185">Reference proteome</keyword>
<comment type="subcellular location">
    <subcellularLocation>
        <location evidence="1">Cell inner membrane</location>
        <topology evidence="1">Single-pass membrane protein</topology>
        <orientation evidence="1">Periplasmic side</orientation>
    </subcellularLocation>
</comment>
<evidence type="ECO:0000256" key="9">
    <source>
        <dbReference type="ARBA" id="ARBA00023136"/>
    </source>
</evidence>
<name>A0A6C0TZF3_9GAMM</name>
<keyword evidence="5" id="KW-0997">Cell inner membrane</keyword>
<gene>
    <name evidence="11" type="ORF">G3T16_06745</name>
</gene>
<keyword evidence="8" id="KW-1133">Transmembrane helix</keyword>
<keyword evidence="6" id="KW-0812">Transmembrane</keyword>
<dbReference type="EMBL" id="CP048711">
    <property type="protein sequence ID" value="QIB65146.1"/>
    <property type="molecule type" value="Genomic_DNA"/>
</dbReference>
<evidence type="ECO:0000256" key="4">
    <source>
        <dbReference type="ARBA" id="ARBA00022475"/>
    </source>
</evidence>
<evidence type="ECO:0000313" key="11">
    <source>
        <dbReference type="EMBL" id="QIB65146.1"/>
    </source>
</evidence>
<evidence type="ECO:0000256" key="7">
    <source>
        <dbReference type="ARBA" id="ARBA00022927"/>
    </source>
</evidence>
<dbReference type="InterPro" id="IPR051045">
    <property type="entry name" value="TonB-dependent_transducer"/>
</dbReference>
<keyword evidence="7" id="KW-0653">Protein transport</keyword>
<dbReference type="InterPro" id="IPR006260">
    <property type="entry name" value="TonB/TolA_C"/>
</dbReference>
<proteinExistence type="inferred from homology"/>
<evidence type="ECO:0000256" key="6">
    <source>
        <dbReference type="ARBA" id="ARBA00022692"/>
    </source>
</evidence>
<reference evidence="11 12" key="1">
    <citation type="submission" date="2020-02" db="EMBL/GenBank/DDBJ databases">
        <title>Genome sequencing for Kineobactrum sp. M2.</title>
        <authorList>
            <person name="Park S.-J."/>
        </authorList>
    </citation>
    <scope>NUCLEOTIDE SEQUENCE [LARGE SCALE GENOMIC DNA]</scope>
    <source>
        <strain evidence="11 12">M2</strain>
    </source>
</reference>
<dbReference type="InterPro" id="IPR037682">
    <property type="entry name" value="TonB_C"/>
</dbReference>
<evidence type="ECO:0000256" key="2">
    <source>
        <dbReference type="ARBA" id="ARBA00006555"/>
    </source>
</evidence>
<evidence type="ECO:0000256" key="3">
    <source>
        <dbReference type="ARBA" id="ARBA00022448"/>
    </source>
</evidence>
<evidence type="ECO:0000313" key="12">
    <source>
        <dbReference type="Proteomes" id="UP000477680"/>
    </source>
</evidence>
<evidence type="ECO:0000256" key="8">
    <source>
        <dbReference type="ARBA" id="ARBA00022989"/>
    </source>
</evidence>
<dbReference type="Gene3D" id="3.30.1150.10">
    <property type="match status" value="1"/>
</dbReference>
<dbReference type="NCBIfam" id="TIGR01352">
    <property type="entry name" value="tonB_Cterm"/>
    <property type="match status" value="1"/>
</dbReference>
<dbReference type="GO" id="GO:0005886">
    <property type="term" value="C:plasma membrane"/>
    <property type="evidence" value="ECO:0007669"/>
    <property type="project" value="UniProtKB-SubCell"/>
</dbReference>
<keyword evidence="3" id="KW-0813">Transport</keyword>
<dbReference type="Pfam" id="PF03544">
    <property type="entry name" value="TonB_C"/>
    <property type="match status" value="1"/>
</dbReference>
<keyword evidence="9" id="KW-0472">Membrane</keyword>
<dbReference type="Proteomes" id="UP000477680">
    <property type="component" value="Chromosome"/>
</dbReference>
<sequence>MAKFAPTYPPAAQGAGIEGYVIVEYCVDFDGRPMNIRVIESVPEGLFDEASIAATKNFHYLPALDEGVPVERHGVQNKFTFELEPPVE</sequence>
<evidence type="ECO:0000259" key="10">
    <source>
        <dbReference type="PROSITE" id="PS52015"/>
    </source>
</evidence>
<evidence type="ECO:0000256" key="1">
    <source>
        <dbReference type="ARBA" id="ARBA00004383"/>
    </source>
</evidence>
<dbReference type="KEGG" id="kim:G3T16_06745"/>
<dbReference type="PROSITE" id="PS52015">
    <property type="entry name" value="TONB_CTD"/>
    <property type="match status" value="1"/>
</dbReference>
<dbReference type="SUPFAM" id="SSF74653">
    <property type="entry name" value="TolA/TonB C-terminal domain"/>
    <property type="match status" value="1"/>
</dbReference>
<dbReference type="GO" id="GO:0015031">
    <property type="term" value="P:protein transport"/>
    <property type="evidence" value="ECO:0007669"/>
    <property type="project" value="UniProtKB-KW"/>
</dbReference>
<dbReference type="GO" id="GO:0055085">
    <property type="term" value="P:transmembrane transport"/>
    <property type="evidence" value="ECO:0007669"/>
    <property type="project" value="InterPro"/>
</dbReference>
<protein>
    <submittedName>
        <fullName evidence="11">Energy transducer TonB</fullName>
    </submittedName>
</protein>
<keyword evidence="4" id="KW-1003">Cell membrane</keyword>
<dbReference type="RefSeq" id="WP_163494387.1">
    <property type="nucleotide sequence ID" value="NZ_CP048711.1"/>
</dbReference>
<dbReference type="AlphaFoldDB" id="A0A6C0TZF3"/>
<accession>A0A6C0TZF3</accession>
<comment type="similarity">
    <text evidence="2">Belongs to the TonB family.</text>
</comment>
<organism evidence="11 12">
    <name type="scientific">Kineobactrum salinum</name>
    <dbReference type="NCBI Taxonomy" id="2708301"/>
    <lineage>
        <taxon>Bacteria</taxon>
        <taxon>Pseudomonadati</taxon>
        <taxon>Pseudomonadota</taxon>
        <taxon>Gammaproteobacteria</taxon>
        <taxon>Cellvibrionales</taxon>
        <taxon>Halieaceae</taxon>
        <taxon>Kineobactrum</taxon>
    </lineage>
</organism>
<dbReference type="PANTHER" id="PTHR33446">
    <property type="entry name" value="PROTEIN TONB-RELATED"/>
    <property type="match status" value="1"/>
</dbReference>